<gene>
    <name evidence="3" type="ORF">ACFQ11_26295</name>
</gene>
<name>A0ABW3EU15_9ACTN</name>
<keyword evidence="4" id="KW-1185">Reference proteome</keyword>
<keyword evidence="2" id="KW-0812">Transmembrane</keyword>
<reference evidence="4" key="1">
    <citation type="journal article" date="2019" name="Int. J. Syst. Evol. Microbiol.">
        <title>The Global Catalogue of Microorganisms (GCM) 10K type strain sequencing project: providing services to taxonomists for standard genome sequencing and annotation.</title>
        <authorList>
            <consortium name="The Broad Institute Genomics Platform"/>
            <consortium name="The Broad Institute Genome Sequencing Center for Infectious Disease"/>
            <person name="Wu L."/>
            <person name="Ma J."/>
        </authorList>
    </citation>
    <scope>NUCLEOTIDE SEQUENCE [LARGE SCALE GENOMIC DNA]</scope>
    <source>
        <strain evidence="4">JCM 31202</strain>
    </source>
</reference>
<feature type="compositionally biased region" description="Low complexity" evidence="1">
    <location>
        <begin position="105"/>
        <end position="124"/>
    </location>
</feature>
<feature type="transmembrane region" description="Helical" evidence="2">
    <location>
        <begin position="235"/>
        <end position="257"/>
    </location>
</feature>
<organism evidence="3 4">
    <name type="scientific">Actinomadura sediminis</name>
    <dbReference type="NCBI Taxonomy" id="1038904"/>
    <lineage>
        <taxon>Bacteria</taxon>
        <taxon>Bacillati</taxon>
        <taxon>Actinomycetota</taxon>
        <taxon>Actinomycetes</taxon>
        <taxon>Streptosporangiales</taxon>
        <taxon>Thermomonosporaceae</taxon>
        <taxon>Actinomadura</taxon>
    </lineage>
</organism>
<dbReference type="NCBIfam" id="NF041646">
    <property type="entry name" value="VC0807_fam"/>
    <property type="match status" value="1"/>
</dbReference>
<comment type="caution">
    <text evidence="3">The sequence shown here is derived from an EMBL/GenBank/DDBJ whole genome shotgun (WGS) entry which is preliminary data.</text>
</comment>
<accession>A0ABW3EU15</accession>
<feature type="transmembrane region" description="Helical" evidence="2">
    <location>
        <begin position="315"/>
        <end position="339"/>
    </location>
</feature>
<evidence type="ECO:0000313" key="3">
    <source>
        <dbReference type="EMBL" id="MFD0903926.1"/>
    </source>
</evidence>
<feature type="region of interest" description="Disordered" evidence="1">
    <location>
        <begin position="1"/>
        <end position="140"/>
    </location>
</feature>
<evidence type="ECO:0000256" key="1">
    <source>
        <dbReference type="SAM" id="MobiDB-lite"/>
    </source>
</evidence>
<dbReference type="RefSeq" id="WP_378303242.1">
    <property type="nucleotide sequence ID" value="NZ_JBHTJA010000067.1"/>
</dbReference>
<proteinExistence type="predicted"/>
<dbReference type="EMBL" id="JBHTJA010000067">
    <property type="protein sequence ID" value="MFD0903926.1"/>
    <property type="molecule type" value="Genomic_DNA"/>
</dbReference>
<protein>
    <submittedName>
        <fullName evidence="3">VC0807 family protein</fullName>
    </submittedName>
</protein>
<evidence type="ECO:0000256" key="2">
    <source>
        <dbReference type="SAM" id="Phobius"/>
    </source>
</evidence>
<keyword evidence="2" id="KW-0472">Membrane</keyword>
<feature type="compositionally biased region" description="Low complexity" evidence="1">
    <location>
        <begin position="1"/>
        <end position="27"/>
    </location>
</feature>
<evidence type="ECO:0000313" key="4">
    <source>
        <dbReference type="Proteomes" id="UP001596972"/>
    </source>
</evidence>
<feature type="transmembrane region" description="Helical" evidence="2">
    <location>
        <begin position="209"/>
        <end position="229"/>
    </location>
</feature>
<keyword evidence="2" id="KW-1133">Transmembrane helix</keyword>
<feature type="transmembrane region" description="Helical" evidence="2">
    <location>
        <begin position="173"/>
        <end position="197"/>
    </location>
</feature>
<dbReference type="Proteomes" id="UP001596972">
    <property type="component" value="Unassembled WGS sequence"/>
</dbReference>
<feature type="compositionally biased region" description="Low complexity" evidence="1">
    <location>
        <begin position="64"/>
        <end position="78"/>
    </location>
</feature>
<feature type="transmembrane region" description="Helical" evidence="2">
    <location>
        <begin position="285"/>
        <end position="309"/>
    </location>
</feature>
<sequence length="354" mass="36555">MERPATTHTAPSAVTAPSAPAAPAEPVRPQDAHFQDTVLVKARAEEARADRGRHRAIVPGPGGSASAEAASSGTAPPGRAGPVSPEAVSAKAVHTESGHTESGQAESGHTAAGHTAAGHTAAGGAEAGGAGSGATAAADTEGEGHHVFELPRIRALLVHALPRFFEGVIAPVLVFYAALTLLGLNGALVAAVAWVYGGIAYRYLRGHPVSGMLMLAAVGVTVRAALSAATGSAVVYFLQPTLGTLIVSMSFLASVPLGKPLAMKLAKDMAPIPEAFLKHGRVHRFFLRISLLWSMVLFTNVLVSVWMLFNQSIGTYLWLRTSIVAALGAFGVAVSVWGFKRLLRHINWKPAGSA</sequence>